<evidence type="ECO:0000256" key="3">
    <source>
        <dbReference type="ARBA" id="ARBA00022692"/>
    </source>
</evidence>
<feature type="transmembrane region" description="Helical" evidence="8">
    <location>
        <begin position="32"/>
        <end position="50"/>
    </location>
</feature>
<dbReference type="GO" id="GO:0015031">
    <property type="term" value="P:protein transport"/>
    <property type="evidence" value="ECO:0007669"/>
    <property type="project" value="UniProtKB-KW"/>
</dbReference>
<keyword evidence="11" id="KW-1185">Reference proteome</keyword>
<evidence type="ECO:0000259" key="9">
    <source>
        <dbReference type="Pfam" id="PF01618"/>
    </source>
</evidence>
<comment type="subcellular location">
    <subcellularLocation>
        <location evidence="1">Cell membrane</location>
        <topology evidence="1">Multi-pass membrane protein</topology>
    </subcellularLocation>
    <subcellularLocation>
        <location evidence="6">Membrane</location>
        <topology evidence="6">Multi-pass membrane protein</topology>
    </subcellularLocation>
</comment>
<evidence type="ECO:0000256" key="4">
    <source>
        <dbReference type="ARBA" id="ARBA00022989"/>
    </source>
</evidence>
<feature type="region of interest" description="Disordered" evidence="7">
    <location>
        <begin position="267"/>
        <end position="287"/>
    </location>
</feature>
<evidence type="ECO:0000256" key="1">
    <source>
        <dbReference type="ARBA" id="ARBA00004651"/>
    </source>
</evidence>
<keyword evidence="5 8" id="KW-0472">Membrane</keyword>
<evidence type="ECO:0000256" key="5">
    <source>
        <dbReference type="ARBA" id="ARBA00023136"/>
    </source>
</evidence>
<dbReference type="PANTHER" id="PTHR30433">
    <property type="entry name" value="CHEMOTAXIS PROTEIN MOTA"/>
    <property type="match status" value="1"/>
</dbReference>
<keyword evidence="2" id="KW-1003">Cell membrane</keyword>
<name>A0A7U3YNC1_DESPD</name>
<proteinExistence type="inferred from homology"/>
<dbReference type="GO" id="GO:0006935">
    <property type="term" value="P:chemotaxis"/>
    <property type="evidence" value="ECO:0007669"/>
    <property type="project" value="InterPro"/>
</dbReference>
<dbReference type="GO" id="GO:0005886">
    <property type="term" value="C:plasma membrane"/>
    <property type="evidence" value="ECO:0007669"/>
    <property type="project" value="UniProtKB-SubCell"/>
</dbReference>
<feature type="transmembrane region" description="Helical" evidence="8">
    <location>
        <begin position="181"/>
        <end position="204"/>
    </location>
</feature>
<evidence type="ECO:0000256" key="8">
    <source>
        <dbReference type="SAM" id="Phobius"/>
    </source>
</evidence>
<protein>
    <submittedName>
        <fullName evidence="10">MotA/TolQ/ExbB proton channel</fullName>
    </submittedName>
</protein>
<dbReference type="GO" id="GO:0071978">
    <property type="term" value="P:bacterial-type flagellum-dependent swarming motility"/>
    <property type="evidence" value="ECO:0007669"/>
    <property type="project" value="InterPro"/>
</dbReference>
<sequence>MKRQNLIGLLLCSLLFFGGFLIKGNLSLYFNIASLMIVAGGSAIAALLSFQLERLRIVLRVVRASYRSRLKSEAEIVDILINLAIKSRMEGILSLQQDENETSIHFLRRGLGCLVDNYEPQQIRDILNTEMYFFKLRREDSERVLRTIADFCPAFGIVGSVAGLIPMLAGIDDTGIILKTVPLALTSILYGLILPNFFFIPFAANLRERTNQELLLQKIIMEGIIAIESELNPTVLRTKLLSFLTPSDRKADLVPLSRIQERFHIRLDATEPDDRDEPQDRPGPAVF</sequence>
<comment type="similarity">
    <text evidence="6">Belongs to the exbB/tolQ family.</text>
</comment>
<accession>A0A7U3YNC1</accession>
<evidence type="ECO:0000256" key="7">
    <source>
        <dbReference type="SAM" id="MobiDB-lite"/>
    </source>
</evidence>
<evidence type="ECO:0000313" key="10">
    <source>
        <dbReference type="EMBL" id="ADW18543.1"/>
    </source>
</evidence>
<dbReference type="AlphaFoldDB" id="A0A7U3YNC1"/>
<feature type="domain" description="MotA/TolQ/ExbB proton channel" evidence="9">
    <location>
        <begin position="103"/>
        <end position="214"/>
    </location>
</feature>
<reference evidence="10 11" key="1">
    <citation type="journal article" date="2011" name="Stand. Genomic Sci.">
        <title>Complete genome sequence of Desulfobulbus propionicus type strain (1pr3).</title>
        <authorList>
            <person name="Pagani I."/>
            <person name="Lapidus A."/>
            <person name="Nolan M."/>
            <person name="Lucas S."/>
            <person name="Hammon N."/>
            <person name="Deshpande S."/>
            <person name="Cheng J.F."/>
            <person name="Chertkov O."/>
            <person name="Davenport K."/>
            <person name="Tapia R."/>
            <person name="Han C."/>
            <person name="Goodwin L."/>
            <person name="Pitluck S."/>
            <person name="Liolios K."/>
            <person name="Mavromatis K."/>
            <person name="Ivanova N."/>
            <person name="Mikhailova N."/>
            <person name="Pati A."/>
            <person name="Chen A."/>
            <person name="Palaniappan K."/>
            <person name="Land M."/>
            <person name="Hauser L."/>
            <person name="Chang Y.J."/>
            <person name="Jeffries C.D."/>
            <person name="Detter J.C."/>
            <person name="Brambilla E."/>
            <person name="Kannan K.P."/>
            <person name="Djao O.D."/>
            <person name="Rohde M."/>
            <person name="Pukall R."/>
            <person name="Spring S."/>
            <person name="Goker M."/>
            <person name="Sikorski J."/>
            <person name="Woyke T."/>
            <person name="Bristow J."/>
            <person name="Eisen J.A."/>
            <person name="Markowitz V."/>
            <person name="Hugenholtz P."/>
            <person name="Kyrpides N.C."/>
            <person name="Klenk H.P."/>
        </authorList>
    </citation>
    <scope>NUCLEOTIDE SEQUENCE [LARGE SCALE GENOMIC DNA]</scope>
    <source>
        <strain evidence="11">ATCC 33891 / DSM 2032 / 1pr3</strain>
    </source>
</reference>
<feature type="transmembrane region" description="Helical" evidence="8">
    <location>
        <begin position="144"/>
        <end position="169"/>
    </location>
</feature>
<keyword evidence="6" id="KW-0653">Protein transport</keyword>
<keyword evidence="4 8" id="KW-1133">Transmembrane helix</keyword>
<keyword evidence="6" id="KW-0813">Transport</keyword>
<dbReference type="RefSeq" id="WP_015725080.1">
    <property type="nucleotide sequence ID" value="NC_014972.1"/>
</dbReference>
<keyword evidence="3 8" id="KW-0812">Transmembrane</keyword>
<gene>
    <name evidence="10" type="ordered locus">Despr_2402</name>
</gene>
<dbReference type="Proteomes" id="UP000006365">
    <property type="component" value="Chromosome"/>
</dbReference>
<dbReference type="KEGG" id="dpr:Despr_2402"/>
<dbReference type="InterPro" id="IPR047055">
    <property type="entry name" value="MotA-like"/>
</dbReference>
<dbReference type="EMBL" id="CP002364">
    <property type="protein sequence ID" value="ADW18543.1"/>
    <property type="molecule type" value="Genomic_DNA"/>
</dbReference>
<evidence type="ECO:0000256" key="6">
    <source>
        <dbReference type="RuleBase" id="RU004057"/>
    </source>
</evidence>
<dbReference type="Pfam" id="PF01618">
    <property type="entry name" value="MotA_ExbB"/>
    <property type="match status" value="1"/>
</dbReference>
<organism evidence="10 11">
    <name type="scientific">Desulfobulbus propionicus (strain ATCC 33891 / DSM 2032 / VKM B-1956 / 1pr3)</name>
    <dbReference type="NCBI Taxonomy" id="577650"/>
    <lineage>
        <taxon>Bacteria</taxon>
        <taxon>Pseudomonadati</taxon>
        <taxon>Thermodesulfobacteriota</taxon>
        <taxon>Desulfobulbia</taxon>
        <taxon>Desulfobulbales</taxon>
        <taxon>Desulfobulbaceae</taxon>
        <taxon>Desulfobulbus</taxon>
    </lineage>
</organism>
<dbReference type="InterPro" id="IPR002898">
    <property type="entry name" value="MotA_ExbB_proton_chnl"/>
</dbReference>
<evidence type="ECO:0000256" key="2">
    <source>
        <dbReference type="ARBA" id="ARBA00022475"/>
    </source>
</evidence>
<evidence type="ECO:0000313" key="11">
    <source>
        <dbReference type="Proteomes" id="UP000006365"/>
    </source>
</evidence>